<dbReference type="PANTHER" id="PTHR47027:SF25">
    <property type="entry name" value="REVERSE TRANSCRIPTASE DOMAIN-CONTAINING PROTEIN"/>
    <property type="match status" value="1"/>
</dbReference>
<evidence type="ECO:0000259" key="2">
    <source>
        <dbReference type="PROSITE" id="PS50878"/>
    </source>
</evidence>
<dbReference type="PANTHER" id="PTHR47027">
    <property type="entry name" value="REVERSE TRANSCRIPTASE DOMAIN-CONTAINING PROTEIN"/>
    <property type="match status" value="1"/>
</dbReference>
<dbReference type="InterPro" id="IPR036691">
    <property type="entry name" value="Endo/exonu/phosph_ase_sf"/>
</dbReference>
<dbReference type="EMBL" id="OV696702">
    <property type="protein sequence ID" value="CAH1249441.1"/>
    <property type="molecule type" value="Genomic_DNA"/>
</dbReference>
<dbReference type="InterPro" id="IPR043502">
    <property type="entry name" value="DNA/RNA_pol_sf"/>
</dbReference>
<dbReference type="OrthoDB" id="410381at2759"/>
<proteinExistence type="predicted"/>
<dbReference type="CDD" id="cd01650">
    <property type="entry name" value="RT_nLTR_like"/>
    <property type="match status" value="1"/>
</dbReference>
<reference evidence="3" key="1">
    <citation type="submission" date="2022-01" db="EMBL/GenBank/DDBJ databases">
        <authorList>
            <person name="Braso-Vives M."/>
        </authorList>
    </citation>
    <scope>NUCLEOTIDE SEQUENCE</scope>
</reference>
<dbReference type="AlphaFoldDB" id="A0A8K0EF83"/>
<feature type="region of interest" description="Disordered" evidence="1">
    <location>
        <begin position="1"/>
        <end position="23"/>
    </location>
</feature>
<gene>
    <name evidence="3" type="primary">Hypp8606</name>
    <name evidence="3" type="ORF">BLAG_LOCUS10539</name>
</gene>
<evidence type="ECO:0000256" key="1">
    <source>
        <dbReference type="SAM" id="MobiDB-lite"/>
    </source>
</evidence>
<dbReference type="Proteomes" id="UP000838412">
    <property type="component" value="Chromosome 17"/>
</dbReference>
<dbReference type="GO" id="GO:0003824">
    <property type="term" value="F:catalytic activity"/>
    <property type="evidence" value="ECO:0007669"/>
    <property type="project" value="InterPro"/>
</dbReference>
<evidence type="ECO:0000313" key="4">
    <source>
        <dbReference type="Proteomes" id="UP000838412"/>
    </source>
</evidence>
<dbReference type="CDD" id="cd09076">
    <property type="entry name" value="L1-EN"/>
    <property type="match status" value="1"/>
</dbReference>
<dbReference type="InterPro" id="IPR000477">
    <property type="entry name" value="RT_dom"/>
</dbReference>
<dbReference type="InterPro" id="IPR045609">
    <property type="entry name" value="DUF6451"/>
</dbReference>
<evidence type="ECO:0000313" key="3">
    <source>
        <dbReference type="EMBL" id="CAH1249441.1"/>
    </source>
</evidence>
<dbReference type="Gene3D" id="3.60.10.10">
    <property type="entry name" value="Endonuclease/exonuclease/phosphatase"/>
    <property type="match status" value="1"/>
</dbReference>
<dbReference type="SUPFAM" id="SSF56672">
    <property type="entry name" value="DNA/RNA polymerases"/>
    <property type="match status" value="1"/>
</dbReference>
<feature type="region of interest" description="Disordered" evidence="1">
    <location>
        <begin position="536"/>
        <end position="555"/>
    </location>
</feature>
<name>A0A8K0EF83_BRALA</name>
<dbReference type="Pfam" id="PF20049">
    <property type="entry name" value="DUF6451"/>
    <property type="match status" value="1"/>
</dbReference>
<sequence>MLDRSRGRGQTKCGQPLPRGERGWRRVNVPTCKNAPVSEAPMMRNQDELVMGEEGPPHRRLMTQGSESRKEAARPTPLLTPKTTVKIGTWNVRTMYETGRTAQVAKEMRNYNLSLLGLSETRWLQAGQIRLATGEKLLYSGHTEEEAPHTEGVALMLTQEAQRALIGWEPVSSRIITAKFATKKSNINLNVIQCYAPTNDAEEEKKDAFYQQLQAVLDKSRNKDITLLMGDLNAKIGSDNTGHEEVMGMEGLGKMNDNGERFTDLCSLNQLVIGGSIFMHKRIHKATWRSPDHITENQIDHMCISQKFRRLWSDVRVMRGADVSSDHHLLVTSARLRLKKHSTTTNPRKRFNVGLLKNKDIQTTFKLSLSNRFQPLQELFKEEDTDIENQWQLVKKGWLDTCEEVLGKKKPQHKEWISFSTLQKLETRKQRKATLNTSRTRSEKAKAQEAYTATDKEVKKSIKKDKRDHFEDLAKQAEEAAGKGNLRDLYLTTRKLAGKFQQVDKPVKDKDGNPLTTTEEQLRRWAEHFNELLNRPAPEAPPDIPPADSELPINTGKPTKVEIKKAIMSLKNGKSAGPDEVPAEALKVDIMSSVNMLHSLFSRIWDEEQVPAEWREGLLVKLPKKGDLSNCNNYRGIMLLSTAGKVFNRIVLERMRDVVNSKLREEQAGFRKNRSCTDQIATLRIILEQSLEWNSPLYINFIDYEKAFDSIDRDTLWNLLRHYGIPEKFISLIRSTYKDMTCRVVHAGQLSESFEVRTGVRQGCLLSPFLFLLVIDWIMRTTTEGKSNGIQWTLWTQLDDLDFADDLALLSHSQKQMQEKTTLLDTTSISTGLKISKKKTELMKSNTTSNIPVKIGGDEVREAESFVYLGSVVDRQGGTDRDVIARIGKARAAFIMLKNVWASRVIRIATKLRIFNSNVKPVLLYGSETWRITKRTQHKVQTFLNTCLRRIFKIRWTDKISNQELWERAGQSPVGSQILKRKWSWIGHTLRKPISSITHQALTWNPQGKRKRGRPKNSWRRDTEEEMRSISSSWHDLRRKAQRRVQWRTIIGGLCSDRGKGPK</sequence>
<dbReference type="InterPro" id="IPR005135">
    <property type="entry name" value="Endo/exonuclease/phosphatase"/>
</dbReference>
<protein>
    <submittedName>
        <fullName evidence="3">Hypp8606 protein</fullName>
    </submittedName>
</protein>
<feature type="compositionally biased region" description="Basic residues" evidence="1">
    <location>
        <begin position="1008"/>
        <end position="1018"/>
    </location>
</feature>
<keyword evidence="4" id="KW-1185">Reference proteome</keyword>
<feature type="region of interest" description="Disordered" evidence="1">
    <location>
        <begin position="430"/>
        <end position="452"/>
    </location>
</feature>
<dbReference type="PROSITE" id="PS50878">
    <property type="entry name" value="RT_POL"/>
    <property type="match status" value="1"/>
</dbReference>
<feature type="domain" description="Reverse transcriptase" evidence="2">
    <location>
        <begin position="603"/>
        <end position="873"/>
    </location>
</feature>
<dbReference type="Pfam" id="PF00078">
    <property type="entry name" value="RVT_1"/>
    <property type="match status" value="1"/>
</dbReference>
<dbReference type="SUPFAM" id="SSF56219">
    <property type="entry name" value="DNase I-like"/>
    <property type="match status" value="1"/>
</dbReference>
<feature type="region of interest" description="Disordered" evidence="1">
    <location>
        <begin position="52"/>
        <end position="75"/>
    </location>
</feature>
<accession>A0A8K0EF83</accession>
<dbReference type="Pfam" id="PF03372">
    <property type="entry name" value="Exo_endo_phos"/>
    <property type="match status" value="1"/>
</dbReference>
<organism evidence="3 4">
    <name type="scientific">Branchiostoma lanceolatum</name>
    <name type="common">Common lancelet</name>
    <name type="synonym">Amphioxus lanceolatum</name>
    <dbReference type="NCBI Taxonomy" id="7740"/>
    <lineage>
        <taxon>Eukaryota</taxon>
        <taxon>Metazoa</taxon>
        <taxon>Chordata</taxon>
        <taxon>Cephalochordata</taxon>
        <taxon>Leptocardii</taxon>
        <taxon>Amphioxiformes</taxon>
        <taxon>Branchiostomatidae</taxon>
        <taxon>Branchiostoma</taxon>
    </lineage>
</organism>
<feature type="region of interest" description="Disordered" evidence="1">
    <location>
        <begin position="1006"/>
        <end position="1025"/>
    </location>
</feature>